<dbReference type="EMBL" id="CP045810">
    <property type="protein sequence ID" value="QHN39854.1"/>
    <property type="molecule type" value="Genomic_DNA"/>
</dbReference>
<evidence type="ECO:0000313" key="2">
    <source>
        <dbReference type="EMBL" id="QHN39854.1"/>
    </source>
</evidence>
<organism evidence="2">
    <name type="scientific">Gordonia amarae</name>
    <dbReference type="NCBI Taxonomy" id="36821"/>
    <lineage>
        <taxon>Bacteria</taxon>
        <taxon>Bacillati</taxon>
        <taxon>Actinomycetota</taxon>
        <taxon>Actinomycetes</taxon>
        <taxon>Mycobacteriales</taxon>
        <taxon>Gordoniaceae</taxon>
        <taxon>Gordonia</taxon>
    </lineage>
</organism>
<sequence>MGNRRTVADPEASVDDFLSTVGEQRRTESRALIATMNEITGEPAVMWGSAIIGFGVDDSGESAWPLLAFSPRKTKISLYITSDAGSLTPQLDAIGKYTIGKGCIYLNKLADVDSAALSELIARVYADKTTD</sequence>
<reference evidence="2" key="1">
    <citation type="journal article" date="2021" name="Nat. Microbiol.">
        <title>Cocultivation of an ultrasmall environmental parasitic bacterium with lytic ability against bacteria associated with wastewater foams.</title>
        <authorList>
            <person name="Batinovic S."/>
            <person name="Rose J.J.A."/>
            <person name="Ratcliffe J."/>
            <person name="Seviour R.J."/>
            <person name="Petrovski S."/>
        </authorList>
    </citation>
    <scope>NUCLEOTIDE SEQUENCE</scope>
    <source>
        <strain evidence="2">CON44</strain>
    </source>
</reference>
<dbReference type="RefSeq" id="WP_005181172.1">
    <property type="nucleotide sequence ID" value="NZ_CP045804.1"/>
</dbReference>
<proteinExistence type="predicted"/>
<feature type="domain" description="YdhG-like" evidence="1">
    <location>
        <begin position="25"/>
        <end position="123"/>
    </location>
</feature>
<name>A0A857LNI6_9ACTN</name>
<dbReference type="Pfam" id="PF08818">
    <property type="entry name" value="DUF1801"/>
    <property type="match status" value="1"/>
</dbReference>
<protein>
    <submittedName>
        <fullName evidence="2">DUF1801 domain-containing protein</fullName>
    </submittedName>
</protein>
<evidence type="ECO:0000259" key="1">
    <source>
        <dbReference type="Pfam" id="PF08818"/>
    </source>
</evidence>
<dbReference type="InterPro" id="IPR014922">
    <property type="entry name" value="YdhG-like"/>
</dbReference>
<gene>
    <name evidence="2" type="ORF">GII30_12395</name>
</gene>
<dbReference type="AlphaFoldDB" id="A0A857LNI6"/>
<dbReference type="SUPFAM" id="SSF159888">
    <property type="entry name" value="YdhG-like"/>
    <property type="match status" value="1"/>
</dbReference>
<accession>A0A857LNI6</accession>